<keyword evidence="2 7" id="KW-0813">Transport</keyword>
<keyword evidence="5 7" id="KW-1133">Transmembrane helix</keyword>
<evidence type="ECO:0000256" key="4">
    <source>
        <dbReference type="ARBA" id="ARBA00022692"/>
    </source>
</evidence>
<dbReference type="EMBL" id="DVHM01000093">
    <property type="protein sequence ID" value="HIR70745.1"/>
    <property type="molecule type" value="Genomic_DNA"/>
</dbReference>
<comment type="subcellular location">
    <subcellularLocation>
        <location evidence="1 7">Cell membrane</location>
        <topology evidence="1 7">Multi-pass membrane protein</topology>
    </subcellularLocation>
</comment>
<dbReference type="AlphaFoldDB" id="A0A9D1JAR3"/>
<evidence type="ECO:0000256" key="1">
    <source>
        <dbReference type="ARBA" id="ARBA00004651"/>
    </source>
</evidence>
<accession>A0A9D1JAR3</accession>
<reference evidence="9" key="2">
    <citation type="journal article" date="2021" name="PeerJ">
        <title>Extensive microbial diversity within the chicken gut microbiome revealed by metagenomics and culture.</title>
        <authorList>
            <person name="Gilroy R."/>
            <person name="Ravi A."/>
            <person name="Getino M."/>
            <person name="Pursley I."/>
            <person name="Horton D.L."/>
            <person name="Alikhan N.F."/>
            <person name="Baker D."/>
            <person name="Gharbi K."/>
            <person name="Hall N."/>
            <person name="Watson M."/>
            <person name="Adriaenssens E.M."/>
            <person name="Foster-Nyarko E."/>
            <person name="Jarju S."/>
            <person name="Secka A."/>
            <person name="Antonio M."/>
            <person name="Oren A."/>
            <person name="Chaudhuri R.R."/>
            <person name="La Ragione R."/>
            <person name="Hildebrand F."/>
            <person name="Pallen M.J."/>
        </authorList>
    </citation>
    <scope>NUCLEOTIDE SEQUENCE</scope>
    <source>
        <strain evidence="9">ChiSjej5B23-6657</strain>
    </source>
</reference>
<protein>
    <submittedName>
        <fullName evidence="9">Carbohydrate ABC transporter permease</fullName>
    </submittedName>
</protein>
<proteinExistence type="inferred from homology"/>
<dbReference type="PROSITE" id="PS50928">
    <property type="entry name" value="ABC_TM1"/>
    <property type="match status" value="1"/>
</dbReference>
<keyword evidence="3" id="KW-1003">Cell membrane</keyword>
<feature type="non-terminal residue" evidence="9">
    <location>
        <position position="1"/>
    </location>
</feature>
<dbReference type="InterPro" id="IPR035906">
    <property type="entry name" value="MetI-like_sf"/>
</dbReference>
<keyword evidence="4 7" id="KW-0812">Transmembrane</keyword>
<evidence type="ECO:0000259" key="8">
    <source>
        <dbReference type="PROSITE" id="PS50928"/>
    </source>
</evidence>
<dbReference type="PANTHER" id="PTHR43744:SF9">
    <property type="entry name" value="POLYGALACTURONAN_RHAMNOGALACTURONAN TRANSPORT SYSTEM PERMEASE PROTEIN YTCP"/>
    <property type="match status" value="1"/>
</dbReference>
<dbReference type="Gene3D" id="1.10.3720.10">
    <property type="entry name" value="MetI-like"/>
    <property type="match status" value="1"/>
</dbReference>
<evidence type="ECO:0000313" key="10">
    <source>
        <dbReference type="Proteomes" id="UP000823912"/>
    </source>
</evidence>
<evidence type="ECO:0000256" key="3">
    <source>
        <dbReference type="ARBA" id="ARBA00022475"/>
    </source>
</evidence>
<evidence type="ECO:0000256" key="6">
    <source>
        <dbReference type="ARBA" id="ARBA00023136"/>
    </source>
</evidence>
<feature type="transmembrane region" description="Helical" evidence="7">
    <location>
        <begin position="57"/>
        <end position="75"/>
    </location>
</feature>
<dbReference type="CDD" id="cd06261">
    <property type="entry name" value="TM_PBP2"/>
    <property type="match status" value="1"/>
</dbReference>
<name>A0A9D1JAR3_9FIRM</name>
<evidence type="ECO:0000313" key="9">
    <source>
        <dbReference type="EMBL" id="HIR70745.1"/>
    </source>
</evidence>
<dbReference type="InterPro" id="IPR000515">
    <property type="entry name" value="MetI-like"/>
</dbReference>
<dbReference type="Pfam" id="PF00528">
    <property type="entry name" value="BPD_transp_1"/>
    <property type="match status" value="1"/>
</dbReference>
<feature type="transmembrane region" description="Helical" evidence="7">
    <location>
        <begin position="96"/>
        <end position="118"/>
    </location>
</feature>
<comment type="caution">
    <text evidence="9">The sequence shown here is derived from an EMBL/GenBank/DDBJ whole genome shotgun (WGS) entry which is preliminary data.</text>
</comment>
<keyword evidence="6 7" id="KW-0472">Membrane</keyword>
<dbReference type="GO" id="GO:0005886">
    <property type="term" value="C:plasma membrane"/>
    <property type="evidence" value="ECO:0007669"/>
    <property type="project" value="UniProtKB-SubCell"/>
</dbReference>
<dbReference type="Proteomes" id="UP000823912">
    <property type="component" value="Unassembled WGS sequence"/>
</dbReference>
<dbReference type="SUPFAM" id="SSF161098">
    <property type="entry name" value="MetI-like"/>
    <property type="match status" value="1"/>
</dbReference>
<gene>
    <name evidence="9" type="ORF">IAA55_05650</name>
</gene>
<evidence type="ECO:0000256" key="5">
    <source>
        <dbReference type="ARBA" id="ARBA00022989"/>
    </source>
</evidence>
<feature type="transmembrane region" description="Helical" evidence="7">
    <location>
        <begin position="166"/>
        <end position="186"/>
    </location>
</feature>
<evidence type="ECO:0000256" key="2">
    <source>
        <dbReference type="ARBA" id="ARBA00022448"/>
    </source>
</evidence>
<evidence type="ECO:0000256" key="7">
    <source>
        <dbReference type="RuleBase" id="RU363032"/>
    </source>
</evidence>
<comment type="similarity">
    <text evidence="7">Belongs to the binding-protein-dependent transport system permease family.</text>
</comment>
<reference evidence="9" key="1">
    <citation type="submission" date="2020-10" db="EMBL/GenBank/DDBJ databases">
        <authorList>
            <person name="Gilroy R."/>
        </authorList>
    </citation>
    <scope>NUCLEOTIDE SEQUENCE</scope>
    <source>
        <strain evidence="9">ChiSjej5B23-6657</strain>
    </source>
</reference>
<feature type="transmembrane region" description="Helical" evidence="7">
    <location>
        <begin position="23"/>
        <end position="45"/>
    </location>
</feature>
<dbReference type="PANTHER" id="PTHR43744">
    <property type="entry name" value="ABC TRANSPORTER PERMEASE PROTEIN MG189-RELATED-RELATED"/>
    <property type="match status" value="1"/>
</dbReference>
<dbReference type="GO" id="GO:0055085">
    <property type="term" value="P:transmembrane transport"/>
    <property type="evidence" value="ECO:0007669"/>
    <property type="project" value="InterPro"/>
</dbReference>
<feature type="domain" description="ABC transmembrane type-1" evidence="8">
    <location>
        <begin position="1"/>
        <end position="183"/>
    </location>
</feature>
<sequence>VFGLVMNVIGAYCIFRQNKLRTFMTLFFVFSLMFNGGTVPTYMVIRTLGMTGTIWSLILPGCTNAMFIMMTMNAYKQVPYSTIESAELDGAGHFTIMFKILLPQAMGLVTVCMINTAILSWNSWFEASIYVPSNKEIWPLQLWIRQIVADNESILQAATPDWNKYLVSYCVIIIATLPVLIAMPFAQKQLQKGSLLGAVKE</sequence>
<organism evidence="9 10">
    <name type="scientific">Candidatus Pullilachnospira gallistercoris</name>
    <dbReference type="NCBI Taxonomy" id="2840911"/>
    <lineage>
        <taxon>Bacteria</taxon>
        <taxon>Bacillati</taxon>
        <taxon>Bacillota</taxon>
        <taxon>Clostridia</taxon>
        <taxon>Lachnospirales</taxon>
        <taxon>Lachnospiraceae</taxon>
        <taxon>Lachnospiraceae incertae sedis</taxon>
        <taxon>Candidatus Pullilachnospira</taxon>
    </lineage>
</organism>